<organism evidence="16 17">
    <name type="scientific">Microbulbifer variabilis</name>
    <dbReference type="NCBI Taxonomy" id="266805"/>
    <lineage>
        <taxon>Bacteria</taxon>
        <taxon>Pseudomonadati</taxon>
        <taxon>Pseudomonadota</taxon>
        <taxon>Gammaproteobacteria</taxon>
        <taxon>Cellvibrionales</taxon>
        <taxon>Microbulbiferaceae</taxon>
        <taxon>Microbulbifer</taxon>
    </lineage>
</organism>
<keyword evidence="11" id="KW-0902">Two-component regulatory system</keyword>
<evidence type="ECO:0000313" key="17">
    <source>
        <dbReference type="Proteomes" id="UP001055658"/>
    </source>
</evidence>
<accession>A0ABY4VA22</accession>
<evidence type="ECO:0000256" key="1">
    <source>
        <dbReference type="ARBA" id="ARBA00000085"/>
    </source>
</evidence>
<dbReference type="SUPFAM" id="SSF47384">
    <property type="entry name" value="Homodimeric domain of signal transducing histidine kinase"/>
    <property type="match status" value="1"/>
</dbReference>
<dbReference type="InterPro" id="IPR003661">
    <property type="entry name" value="HisK_dim/P_dom"/>
</dbReference>
<evidence type="ECO:0000256" key="10">
    <source>
        <dbReference type="ARBA" id="ARBA00022989"/>
    </source>
</evidence>
<evidence type="ECO:0000256" key="9">
    <source>
        <dbReference type="ARBA" id="ARBA00022840"/>
    </source>
</evidence>
<evidence type="ECO:0000256" key="13">
    <source>
        <dbReference type="SAM" id="Phobius"/>
    </source>
</evidence>
<evidence type="ECO:0000256" key="3">
    <source>
        <dbReference type="ARBA" id="ARBA00012438"/>
    </source>
</evidence>
<dbReference type="Pfam" id="PF08521">
    <property type="entry name" value="2CSK_N"/>
    <property type="match status" value="1"/>
</dbReference>
<dbReference type="SMART" id="SM00387">
    <property type="entry name" value="HATPase_c"/>
    <property type="match status" value="1"/>
</dbReference>
<keyword evidence="5" id="KW-0808">Transferase</keyword>
<dbReference type="InterPro" id="IPR005467">
    <property type="entry name" value="His_kinase_dom"/>
</dbReference>
<feature type="domain" description="HAMP" evidence="15">
    <location>
        <begin position="163"/>
        <end position="215"/>
    </location>
</feature>
<reference evidence="16" key="1">
    <citation type="submission" date="2022-02" db="EMBL/GenBank/DDBJ databases">
        <title>Coral-associated bacteria.</title>
        <authorList>
            <person name="Tang K."/>
            <person name="Wang X."/>
        </authorList>
    </citation>
    <scope>NUCLEOTIDE SEQUENCE</scope>
    <source>
        <strain evidence="16">SCSIO 43006</strain>
    </source>
</reference>
<dbReference type="PROSITE" id="PS50885">
    <property type="entry name" value="HAMP"/>
    <property type="match status" value="1"/>
</dbReference>
<dbReference type="Gene3D" id="3.30.565.10">
    <property type="entry name" value="Histidine kinase-like ATPase, C-terminal domain"/>
    <property type="match status" value="1"/>
</dbReference>
<dbReference type="InterPro" id="IPR050428">
    <property type="entry name" value="TCS_sensor_his_kinase"/>
</dbReference>
<evidence type="ECO:0000313" key="16">
    <source>
        <dbReference type="EMBL" id="USD21089.1"/>
    </source>
</evidence>
<dbReference type="RefSeq" id="WP_252083492.1">
    <property type="nucleotide sequence ID" value="NZ_CP092418.1"/>
</dbReference>
<gene>
    <name evidence="16" type="ORF">MJO52_18810</name>
</gene>
<dbReference type="CDD" id="cd00075">
    <property type="entry name" value="HATPase"/>
    <property type="match status" value="1"/>
</dbReference>
<dbReference type="InterPro" id="IPR036097">
    <property type="entry name" value="HisK_dim/P_sf"/>
</dbReference>
<dbReference type="CDD" id="cd00082">
    <property type="entry name" value="HisKA"/>
    <property type="match status" value="1"/>
</dbReference>
<keyword evidence="9 16" id="KW-0067">ATP-binding</keyword>
<keyword evidence="12 13" id="KW-0472">Membrane</keyword>
<dbReference type="SUPFAM" id="SSF55874">
    <property type="entry name" value="ATPase domain of HSP90 chaperone/DNA topoisomerase II/histidine kinase"/>
    <property type="match status" value="1"/>
</dbReference>
<name>A0ABY4VA22_9GAMM</name>
<evidence type="ECO:0000256" key="2">
    <source>
        <dbReference type="ARBA" id="ARBA00004141"/>
    </source>
</evidence>
<evidence type="ECO:0000256" key="7">
    <source>
        <dbReference type="ARBA" id="ARBA00022741"/>
    </source>
</evidence>
<dbReference type="GO" id="GO:0005524">
    <property type="term" value="F:ATP binding"/>
    <property type="evidence" value="ECO:0007669"/>
    <property type="project" value="UniProtKB-KW"/>
</dbReference>
<feature type="domain" description="Histidine kinase" evidence="14">
    <location>
        <begin position="223"/>
        <end position="442"/>
    </location>
</feature>
<dbReference type="PANTHER" id="PTHR45436">
    <property type="entry name" value="SENSOR HISTIDINE KINASE YKOH"/>
    <property type="match status" value="1"/>
</dbReference>
<comment type="catalytic activity">
    <reaction evidence="1">
        <text>ATP + protein L-histidine = ADP + protein N-phospho-L-histidine.</text>
        <dbReference type="EC" id="2.7.13.3"/>
    </reaction>
</comment>
<keyword evidence="6 13" id="KW-0812">Transmembrane</keyword>
<dbReference type="SMART" id="SM00388">
    <property type="entry name" value="HisKA"/>
    <property type="match status" value="1"/>
</dbReference>
<dbReference type="PRINTS" id="PR00344">
    <property type="entry name" value="BCTRLSENSOR"/>
</dbReference>
<keyword evidence="8" id="KW-0418">Kinase</keyword>
<dbReference type="InterPro" id="IPR013727">
    <property type="entry name" value="2CSK_N"/>
</dbReference>
<dbReference type="Gene3D" id="1.10.287.130">
    <property type="match status" value="1"/>
</dbReference>
<evidence type="ECO:0000259" key="15">
    <source>
        <dbReference type="PROSITE" id="PS50885"/>
    </source>
</evidence>
<evidence type="ECO:0000256" key="8">
    <source>
        <dbReference type="ARBA" id="ARBA00022777"/>
    </source>
</evidence>
<dbReference type="Pfam" id="PF00512">
    <property type="entry name" value="HisKA"/>
    <property type="match status" value="1"/>
</dbReference>
<evidence type="ECO:0000256" key="6">
    <source>
        <dbReference type="ARBA" id="ARBA00022692"/>
    </source>
</evidence>
<dbReference type="Pfam" id="PF02518">
    <property type="entry name" value="HATPase_c"/>
    <property type="match status" value="1"/>
</dbReference>
<dbReference type="InterPro" id="IPR004358">
    <property type="entry name" value="Sig_transdc_His_kin-like_C"/>
</dbReference>
<proteinExistence type="predicted"/>
<keyword evidence="17" id="KW-1185">Reference proteome</keyword>
<comment type="subcellular location">
    <subcellularLocation>
        <location evidence="2">Membrane</location>
        <topology evidence="2">Multi-pass membrane protein</topology>
    </subcellularLocation>
</comment>
<evidence type="ECO:0000256" key="12">
    <source>
        <dbReference type="ARBA" id="ARBA00023136"/>
    </source>
</evidence>
<dbReference type="InterPro" id="IPR036890">
    <property type="entry name" value="HATPase_C_sf"/>
</dbReference>
<dbReference type="EC" id="2.7.13.3" evidence="3"/>
<keyword evidence="4" id="KW-0597">Phosphoprotein</keyword>
<keyword evidence="7" id="KW-0547">Nucleotide-binding</keyword>
<dbReference type="PROSITE" id="PS50109">
    <property type="entry name" value="HIS_KIN"/>
    <property type="match status" value="1"/>
</dbReference>
<dbReference type="PANTHER" id="PTHR45436:SF14">
    <property type="entry name" value="SENSOR PROTEIN QSEC"/>
    <property type="match status" value="1"/>
</dbReference>
<dbReference type="InterPro" id="IPR003594">
    <property type="entry name" value="HATPase_dom"/>
</dbReference>
<dbReference type="EMBL" id="CP092418">
    <property type="protein sequence ID" value="USD21089.1"/>
    <property type="molecule type" value="Genomic_DNA"/>
</dbReference>
<evidence type="ECO:0000256" key="11">
    <source>
        <dbReference type="ARBA" id="ARBA00023012"/>
    </source>
</evidence>
<feature type="transmembrane region" description="Helical" evidence="13">
    <location>
        <begin position="139"/>
        <end position="162"/>
    </location>
</feature>
<sequence length="447" mass="49977">MKSIRIFLLIALLSIIMLVNFVSALHGYRDTMAEAQRLFDRQLSASARLLADMPVATGAERVVAQPEAMVMQVWSEDKKLLVRSADAPKQPLSEFAVGFKEINFSGYRWRSLAEYFPDNGHWIIVAERSDLRYQLAEKLAIAAVLPILLGLPIAGLLIWFVVGRGLSSLRKLAEDLHSKRAEDLTPLSEGSPPQELLPVVQSINALLARLQASFERERRFSADAAHELRTPIAAIQVHAHNLESDFEGAGQTVMPQSLVKLEDSVQRMAHLVEQMLDLFRTTPEHYPARFEILNLHALAREVLAEEYPIFAQRKQQVELLGGRVFLRGDRFALTILLKNLLRNAAKYTPEEGHVQVSTRLIKGDILLQVEDSGPGIPEKEYPRVFERFYRVGGDRHQSTAPGCGLGLSIVQHIARLHGASIELGLSHFGHGLSITVRFKKAKESKDA</sequence>
<dbReference type="Proteomes" id="UP001055658">
    <property type="component" value="Chromosome"/>
</dbReference>
<evidence type="ECO:0000256" key="4">
    <source>
        <dbReference type="ARBA" id="ARBA00022553"/>
    </source>
</evidence>
<evidence type="ECO:0000259" key="14">
    <source>
        <dbReference type="PROSITE" id="PS50109"/>
    </source>
</evidence>
<dbReference type="InterPro" id="IPR003660">
    <property type="entry name" value="HAMP_dom"/>
</dbReference>
<keyword evidence="10 13" id="KW-1133">Transmembrane helix</keyword>
<evidence type="ECO:0000256" key="5">
    <source>
        <dbReference type="ARBA" id="ARBA00022679"/>
    </source>
</evidence>
<protein>
    <recommendedName>
        <fullName evidence="3">histidine kinase</fullName>
        <ecNumber evidence="3">2.7.13.3</ecNumber>
    </recommendedName>
</protein>